<dbReference type="EC" id="3.6.3.-" evidence="6"/>
<comment type="caution">
    <text evidence="6">The sequence shown here is derived from an EMBL/GenBank/DDBJ whole genome shotgun (WGS) entry which is preliminary data.</text>
</comment>
<keyword evidence="2" id="KW-0813">Transport</keyword>
<dbReference type="GO" id="GO:0016787">
    <property type="term" value="F:hydrolase activity"/>
    <property type="evidence" value="ECO:0007669"/>
    <property type="project" value="UniProtKB-KW"/>
</dbReference>
<dbReference type="GO" id="GO:0005524">
    <property type="term" value="F:ATP binding"/>
    <property type="evidence" value="ECO:0007669"/>
    <property type="project" value="UniProtKB-KW"/>
</dbReference>
<dbReference type="InterPro" id="IPR017871">
    <property type="entry name" value="ABC_transporter-like_CS"/>
</dbReference>
<dbReference type="RefSeq" id="WP_354367662.1">
    <property type="nucleotide sequence ID" value="NZ_JBEPMA010000004.1"/>
</dbReference>
<dbReference type="CDD" id="cd03235">
    <property type="entry name" value="ABC_Metallic_Cations"/>
    <property type="match status" value="1"/>
</dbReference>
<keyword evidence="6" id="KW-0378">Hydrolase</keyword>
<comment type="similarity">
    <text evidence="1">Belongs to the ABC transporter superfamily.</text>
</comment>
<gene>
    <name evidence="6" type="ORF">ABID14_000951</name>
</gene>
<keyword evidence="4 6" id="KW-0067">ATP-binding</keyword>
<dbReference type="EMBL" id="JBEPMA010000004">
    <property type="protein sequence ID" value="MET3617322.1"/>
    <property type="molecule type" value="Genomic_DNA"/>
</dbReference>
<dbReference type="InterPro" id="IPR027417">
    <property type="entry name" value="P-loop_NTPase"/>
</dbReference>
<organism evidence="6 7">
    <name type="scientific">Peptoniphilus olsenii</name>
    <dbReference type="NCBI Taxonomy" id="411570"/>
    <lineage>
        <taxon>Bacteria</taxon>
        <taxon>Bacillati</taxon>
        <taxon>Bacillota</taxon>
        <taxon>Tissierellia</taxon>
        <taxon>Tissierellales</taxon>
        <taxon>Peptoniphilaceae</taxon>
        <taxon>Peptoniphilus</taxon>
    </lineage>
</organism>
<dbReference type="SMART" id="SM00382">
    <property type="entry name" value="AAA"/>
    <property type="match status" value="1"/>
</dbReference>
<evidence type="ECO:0000256" key="2">
    <source>
        <dbReference type="ARBA" id="ARBA00022448"/>
    </source>
</evidence>
<reference evidence="6 7" key="1">
    <citation type="submission" date="2024-06" db="EMBL/GenBank/DDBJ databases">
        <title>Genomic Encyclopedia of Type Strains, Phase IV (KMG-IV): sequencing the most valuable type-strain genomes for metagenomic binning, comparative biology and taxonomic classification.</title>
        <authorList>
            <person name="Goeker M."/>
        </authorList>
    </citation>
    <scope>NUCLEOTIDE SEQUENCE [LARGE SCALE GENOMIC DNA]</scope>
    <source>
        <strain evidence="6 7">DSM 21460</strain>
    </source>
</reference>
<evidence type="ECO:0000256" key="3">
    <source>
        <dbReference type="ARBA" id="ARBA00022741"/>
    </source>
</evidence>
<dbReference type="InterPro" id="IPR003593">
    <property type="entry name" value="AAA+_ATPase"/>
</dbReference>
<evidence type="ECO:0000313" key="7">
    <source>
        <dbReference type="Proteomes" id="UP001549162"/>
    </source>
</evidence>
<keyword evidence="7" id="KW-1185">Reference proteome</keyword>
<sequence>MNELLLEIKNLSFKYGNNYILKDVNFNVYRGDYIALIGSNGAGKSTFVKLILNQLKPNKGEIDFRQNMKYSEIGYVPQLDTSKNLEFPITVFELVSLALFSKDKRGFNRLSNDDKNKINEALNLVKMTDYHKNLYSELSGGQRQRVLIAKTLVSTPKFLILDEPMTGIDKESKEALFELLNHINKDHGVTILMITHDLEEVRKNVNKIFIVEEHKIKEVK</sequence>
<dbReference type="SUPFAM" id="SSF52540">
    <property type="entry name" value="P-loop containing nucleoside triphosphate hydrolases"/>
    <property type="match status" value="1"/>
</dbReference>
<name>A0ABV2J964_9FIRM</name>
<dbReference type="Pfam" id="PF00005">
    <property type="entry name" value="ABC_tran"/>
    <property type="match status" value="1"/>
</dbReference>
<protein>
    <submittedName>
        <fullName evidence="6">Zinc transport system ATP-binding protein</fullName>
        <ecNumber evidence="6">3.6.3.-</ecNumber>
    </submittedName>
</protein>
<dbReference type="InterPro" id="IPR050153">
    <property type="entry name" value="Metal_Ion_Import_ABC"/>
</dbReference>
<proteinExistence type="inferred from homology"/>
<accession>A0ABV2J964</accession>
<dbReference type="PROSITE" id="PS00211">
    <property type="entry name" value="ABC_TRANSPORTER_1"/>
    <property type="match status" value="1"/>
</dbReference>
<keyword evidence="3" id="KW-0547">Nucleotide-binding</keyword>
<dbReference type="Gene3D" id="3.40.50.300">
    <property type="entry name" value="P-loop containing nucleotide triphosphate hydrolases"/>
    <property type="match status" value="1"/>
</dbReference>
<feature type="domain" description="ABC transporter" evidence="5">
    <location>
        <begin position="6"/>
        <end position="219"/>
    </location>
</feature>
<dbReference type="InterPro" id="IPR003439">
    <property type="entry name" value="ABC_transporter-like_ATP-bd"/>
</dbReference>
<dbReference type="PROSITE" id="PS50893">
    <property type="entry name" value="ABC_TRANSPORTER_2"/>
    <property type="match status" value="1"/>
</dbReference>
<dbReference type="PANTHER" id="PTHR42734:SF17">
    <property type="entry name" value="METAL TRANSPORT SYSTEM ATP-BINDING PROTEIN TM_0124-RELATED"/>
    <property type="match status" value="1"/>
</dbReference>
<evidence type="ECO:0000259" key="5">
    <source>
        <dbReference type="PROSITE" id="PS50893"/>
    </source>
</evidence>
<dbReference type="Proteomes" id="UP001549162">
    <property type="component" value="Unassembled WGS sequence"/>
</dbReference>
<evidence type="ECO:0000256" key="1">
    <source>
        <dbReference type="ARBA" id="ARBA00005417"/>
    </source>
</evidence>
<evidence type="ECO:0000313" key="6">
    <source>
        <dbReference type="EMBL" id="MET3617322.1"/>
    </source>
</evidence>
<dbReference type="PANTHER" id="PTHR42734">
    <property type="entry name" value="METAL TRANSPORT SYSTEM ATP-BINDING PROTEIN TM_0124-RELATED"/>
    <property type="match status" value="1"/>
</dbReference>
<evidence type="ECO:0000256" key="4">
    <source>
        <dbReference type="ARBA" id="ARBA00022840"/>
    </source>
</evidence>